<dbReference type="KEGG" id="ntp:CRH09_32970"/>
<evidence type="ECO:0000259" key="1">
    <source>
        <dbReference type="Pfam" id="PF09346"/>
    </source>
</evidence>
<evidence type="ECO:0000313" key="3">
    <source>
        <dbReference type="Proteomes" id="UP000221961"/>
    </source>
</evidence>
<dbReference type="Gene3D" id="3.40.1580.10">
    <property type="entry name" value="SMI1/KNR4-like"/>
    <property type="match status" value="1"/>
</dbReference>
<dbReference type="Proteomes" id="UP000221961">
    <property type="component" value="Chromosome"/>
</dbReference>
<dbReference type="AlphaFoldDB" id="A0A291RSL3"/>
<dbReference type="Pfam" id="PF09346">
    <property type="entry name" value="SMI1_KNR4"/>
    <property type="match status" value="1"/>
</dbReference>
<dbReference type="GeneID" id="88362084"/>
<feature type="domain" description="Knr4/Smi1-like" evidence="1">
    <location>
        <begin position="30"/>
        <end position="129"/>
    </location>
</feature>
<dbReference type="SUPFAM" id="SSF160631">
    <property type="entry name" value="SMI1/KNR4-like"/>
    <property type="match status" value="1"/>
</dbReference>
<dbReference type="RefSeq" id="WP_098697262.1">
    <property type="nucleotide sequence ID" value="NZ_CP023778.1"/>
</dbReference>
<dbReference type="EMBL" id="CP023778">
    <property type="protein sequence ID" value="ATL70280.1"/>
    <property type="molecule type" value="Genomic_DNA"/>
</dbReference>
<sequence length="171" mass="19470">MRDWQGLINAIDREIHREESPFRTGKRNPGATEQVIRAAERRLDFRFDPVYREYLTHVDGWVQFNAVEASLYGLDELGAPAWAGEQSILAEWSREYREVVVPLGMPDLSDMLLVGGSAQIGFFMLLVPPAASSAAGRVVELTDEPQIHADFHAYLEKELTFWKFCNEPEDD</sequence>
<dbReference type="InterPro" id="IPR037883">
    <property type="entry name" value="Knr4/Smi1-like_sf"/>
</dbReference>
<gene>
    <name evidence="2" type="ORF">CRH09_32970</name>
</gene>
<protein>
    <recommendedName>
        <fullName evidence="1">Knr4/Smi1-like domain-containing protein</fullName>
    </recommendedName>
</protein>
<proteinExistence type="predicted"/>
<accession>A0A291RSL3</accession>
<evidence type="ECO:0000313" key="2">
    <source>
        <dbReference type="EMBL" id="ATL70280.1"/>
    </source>
</evidence>
<name>A0A291RSL3_9NOCA</name>
<organism evidence="2 3">
    <name type="scientific">Nocardia terpenica</name>
    <dbReference type="NCBI Taxonomy" id="455432"/>
    <lineage>
        <taxon>Bacteria</taxon>
        <taxon>Bacillati</taxon>
        <taxon>Actinomycetota</taxon>
        <taxon>Actinomycetes</taxon>
        <taxon>Mycobacteriales</taxon>
        <taxon>Nocardiaceae</taxon>
        <taxon>Nocardia</taxon>
    </lineage>
</organism>
<reference evidence="2 3" key="1">
    <citation type="submission" date="2017-10" db="EMBL/GenBank/DDBJ databases">
        <title>Comparative genomics between pathogenic Norcardia.</title>
        <authorList>
            <person name="Zeng L."/>
        </authorList>
    </citation>
    <scope>NUCLEOTIDE SEQUENCE [LARGE SCALE GENOMIC DNA]</scope>
    <source>
        <strain evidence="2 3">NC_YFY_NT001</strain>
    </source>
</reference>
<dbReference type="InterPro" id="IPR018958">
    <property type="entry name" value="Knr4/Smi1-like_dom"/>
</dbReference>